<dbReference type="GO" id="GO:0005615">
    <property type="term" value="C:extracellular space"/>
    <property type="evidence" value="ECO:0007669"/>
    <property type="project" value="TreeGrafter"/>
</dbReference>
<keyword evidence="4" id="KW-1185">Reference proteome</keyword>
<proteinExistence type="predicted"/>
<comment type="caution">
    <text evidence="3">The sequence shown here is derived from an EMBL/GenBank/DDBJ whole genome shotgun (WGS) entry which is preliminary data.</text>
</comment>
<dbReference type="InterPro" id="IPR002181">
    <property type="entry name" value="Fibrinogen_a/b/g_C_dom"/>
</dbReference>
<gene>
    <name evidence="3" type="ORF">RRG08_051006</name>
</gene>
<protein>
    <recommendedName>
        <fullName evidence="2">Fibrinogen C-terminal domain-containing protein</fullName>
    </recommendedName>
</protein>
<name>A0AAE1D5Y4_9GAST</name>
<reference evidence="3" key="1">
    <citation type="journal article" date="2023" name="G3 (Bethesda)">
        <title>A reference genome for the long-term kleptoplast-retaining sea slug Elysia crispata morphotype clarki.</title>
        <authorList>
            <person name="Eastman K.E."/>
            <person name="Pendleton A.L."/>
            <person name="Shaikh M.A."/>
            <person name="Suttiyut T."/>
            <person name="Ogas R."/>
            <person name="Tomko P."/>
            <person name="Gavelis G."/>
            <person name="Widhalm J.R."/>
            <person name="Wisecaver J.H."/>
        </authorList>
    </citation>
    <scope>NUCLEOTIDE SEQUENCE</scope>
    <source>
        <strain evidence="3">ECLA1</strain>
    </source>
</reference>
<dbReference type="Gene3D" id="3.90.215.10">
    <property type="entry name" value="Gamma Fibrinogen, chain A, domain 1"/>
    <property type="match status" value="1"/>
</dbReference>
<dbReference type="Proteomes" id="UP001283361">
    <property type="component" value="Unassembled WGS sequence"/>
</dbReference>
<dbReference type="InterPro" id="IPR036056">
    <property type="entry name" value="Fibrinogen-like_C"/>
</dbReference>
<evidence type="ECO:0000313" key="4">
    <source>
        <dbReference type="Proteomes" id="UP001283361"/>
    </source>
</evidence>
<dbReference type="PROSITE" id="PS51406">
    <property type="entry name" value="FIBRINOGEN_C_2"/>
    <property type="match status" value="1"/>
</dbReference>
<evidence type="ECO:0000313" key="3">
    <source>
        <dbReference type="EMBL" id="KAK3758566.1"/>
    </source>
</evidence>
<accession>A0AAE1D5Y4</accession>
<dbReference type="PANTHER" id="PTHR19143">
    <property type="entry name" value="FIBRINOGEN/TENASCIN/ANGIOPOEITIN"/>
    <property type="match status" value="1"/>
</dbReference>
<keyword evidence="1" id="KW-0732">Signal</keyword>
<dbReference type="InterPro" id="IPR014716">
    <property type="entry name" value="Fibrinogen_a/b/g_C_1"/>
</dbReference>
<evidence type="ECO:0000259" key="2">
    <source>
        <dbReference type="PROSITE" id="PS51406"/>
    </source>
</evidence>
<dbReference type="SUPFAM" id="SSF56496">
    <property type="entry name" value="Fibrinogen C-terminal domain-like"/>
    <property type="match status" value="1"/>
</dbReference>
<sequence>MKLLLTVICSFNILSEIGGLEMSLDLNTPRSSGHHSVCGVLTCEESFTLDTPDVTTRSTSHHRSISSMRLFQTSQAKLTNVRSNADDKRMIAELNVDRPRIARVSDGVKVDGVLEAERAALRLELVKEIDCQALYLCEVKTSDGQGNEFVHTNRLHQESKTHKNQTDGVVEAPGVLSQEMAFLQQHMSYIGSSLEGKLVALESHLDGKLVALQARLDAIESRSEVKIDAMGKEMGDKMESFDRKFAELESHNDGNQNRLEDKIETRVVDKLCQLEMKLPSIEDDGHANAQILDKITISMKSYKEQIKHENERALRQNGLIFSNLTSNIVSTIQGHMDALLKLEQRNQLSFNTLMSANDKLTKSSLELSHQFQDDFSVLQNNLHMDFDHLKSGVQNSSSETLSAVRDLISDTNSTMWSSPKPVVFEILIAKECKRGRYHVIQPKESSEVDAHYLCDSVTGGGGWIVIQRRVSGDVNFYRSWAEYREGFGSLNGDFWWGNEKIHSLTSSGRYELRVELKYKEKSSFADYSSFSLDGENDNYTLRLGTYDGTAGDSLSVHNGKPFSTYDRSNNGRPYNEAVTYSGAWWFYNKNCNLNGKWNTVKSSKAANWITFSGMDSVSFSEMKIRKI</sequence>
<dbReference type="CDD" id="cd00087">
    <property type="entry name" value="FReD"/>
    <property type="match status" value="1"/>
</dbReference>
<feature type="signal peptide" evidence="1">
    <location>
        <begin position="1"/>
        <end position="19"/>
    </location>
</feature>
<organism evidence="3 4">
    <name type="scientific">Elysia crispata</name>
    <name type="common">lettuce slug</name>
    <dbReference type="NCBI Taxonomy" id="231223"/>
    <lineage>
        <taxon>Eukaryota</taxon>
        <taxon>Metazoa</taxon>
        <taxon>Spiralia</taxon>
        <taxon>Lophotrochozoa</taxon>
        <taxon>Mollusca</taxon>
        <taxon>Gastropoda</taxon>
        <taxon>Heterobranchia</taxon>
        <taxon>Euthyneura</taxon>
        <taxon>Panpulmonata</taxon>
        <taxon>Sacoglossa</taxon>
        <taxon>Placobranchoidea</taxon>
        <taxon>Plakobranchidae</taxon>
        <taxon>Elysia</taxon>
    </lineage>
</organism>
<feature type="domain" description="Fibrinogen C-terminal" evidence="2">
    <location>
        <begin position="423"/>
        <end position="627"/>
    </location>
</feature>
<dbReference type="AlphaFoldDB" id="A0AAE1D5Y4"/>
<dbReference type="SMART" id="SM00186">
    <property type="entry name" value="FBG"/>
    <property type="match status" value="1"/>
</dbReference>
<dbReference type="EMBL" id="JAWDGP010005267">
    <property type="protein sequence ID" value="KAK3758566.1"/>
    <property type="molecule type" value="Genomic_DNA"/>
</dbReference>
<evidence type="ECO:0000256" key="1">
    <source>
        <dbReference type="SAM" id="SignalP"/>
    </source>
</evidence>
<dbReference type="Pfam" id="PF00147">
    <property type="entry name" value="Fibrinogen_C"/>
    <property type="match status" value="1"/>
</dbReference>
<feature type="chain" id="PRO_5041914960" description="Fibrinogen C-terminal domain-containing protein" evidence="1">
    <location>
        <begin position="20"/>
        <end position="627"/>
    </location>
</feature>
<dbReference type="InterPro" id="IPR050373">
    <property type="entry name" value="Fibrinogen_C-term_domain"/>
</dbReference>